<feature type="coiled-coil region" evidence="1">
    <location>
        <begin position="415"/>
        <end position="442"/>
    </location>
</feature>
<evidence type="ECO:0008006" key="4">
    <source>
        <dbReference type="Google" id="ProtNLM"/>
    </source>
</evidence>
<evidence type="ECO:0000313" key="2">
    <source>
        <dbReference type="EMBL" id="MBE6501042.1"/>
    </source>
</evidence>
<name>A0A8T3V3D5_9EURY</name>
<evidence type="ECO:0000313" key="3">
    <source>
        <dbReference type="Proteomes" id="UP000783037"/>
    </source>
</evidence>
<evidence type="ECO:0000256" key="1">
    <source>
        <dbReference type="SAM" id="Coils"/>
    </source>
</evidence>
<dbReference type="AlphaFoldDB" id="A0A8T3V3D5"/>
<organism evidence="2 3">
    <name type="scientific">Methanobrevibacter thaueri</name>
    <dbReference type="NCBI Taxonomy" id="190975"/>
    <lineage>
        <taxon>Archaea</taxon>
        <taxon>Methanobacteriati</taxon>
        <taxon>Methanobacteriota</taxon>
        <taxon>Methanomada group</taxon>
        <taxon>Methanobacteria</taxon>
        <taxon>Methanobacteriales</taxon>
        <taxon>Methanobacteriaceae</taxon>
        <taxon>Methanobrevibacter</taxon>
    </lineage>
</organism>
<accession>A0A8T3V3D5</accession>
<protein>
    <recommendedName>
        <fullName evidence="4">Glycosyl transferases group 1</fullName>
    </recommendedName>
</protein>
<proteinExistence type="predicted"/>
<gene>
    <name evidence="2" type="ORF">E7Z79_01220</name>
</gene>
<reference evidence="2" key="1">
    <citation type="submission" date="2019-04" db="EMBL/GenBank/DDBJ databases">
        <title>Evolution of Biomass-Degrading Anaerobic Consortia Revealed by Metagenomics.</title>
        <authorList>
            <person name="Peng X."/>
        </authorList>
    </citation>
    <scope>NUCLEOTIDE SEQUENCE</scope>
    <source>
        <strain evidence="2">SIG18</strain>
    </source>
</reference>
<comment type="caution">
    <text evidence="2">The sequence shown here is derived from an EMBL/GenBank/DDBJ whole genome shotgun (WGS) entry which is preliminary data.</text>
</comment>
<dbReference type="RefSeq" id="WP_303738162.1">
    <property type="nucleotide sequence ID" value="NZ_SUTK01000003.1"/>
</dbReference>
<dbReference type="Proteomes" id="UP000783037">
    <property type="component" value="Unassembled WGS sequence"/>
</dbReference>
<sequence>MSDELVISFMFPPSDYVSGITVFKRIIENDEIVDVLHANVKDNSNSGLNEIIEDFIDDRILIDIDCDTDSANCIFKFVKLGINAIKKDYKKIYSRSWLMSNHFLAFEYKLNHPAAFWSAEFSDPLIYDLSNKPKKYKKMLIDDEKYIDKINDQIGTFNQNNNKSFPFVENNSSAYFIAEYLVYLFADNVIFTNDNQRETMLRQFPVDIYDFVLAKSEIRRHPTLKSKYYHIKELDLNLNDEFINIAYFGMDYYGKRHFEALFYALESLNHKYKNKIKLHLYMNDKKLIKELISQFSVKENIAIRKPLDYLSFLNATTKFDVLIVNDVMTKDNFKVNPYLPSKVSDYLGSSSDIWALCEMGSTLSSVDVRYKSDIHDFNSCGETLVEILHDKGFVDEEFSFDEYYNRRLTFLNELYEGEFRKNLKLKKELKKLKREKSKKRFKIF</sequence>
<keyword evidence="1" id="KW-0175">Coiled coil</keyword>
<dbReference type="EMBL" id="SUTK01000003">
    <property type="protein sequence ID" value="MBE6501042.1"/>
    <property type="molecule type" value="Genomic_DNA"/>
</dbReference>